<comment type="caution">
    <text evidence="1">The sequence shown here is derived from an EMBL/GenBank/DDBJ whole genome shotgun (WGS) entry which is preliminary data.</text>
</comment>
<dbReference type="EMBL" id="JAGSXH010000036">
    <property type="protein sequence ID" value="MBS2963875.1"/>
    <property type="molecule type" value="Genomic_DNA"/>
</dbReference>
<dbReference type="PANTHER" id="PTHR30458:SF0">
    <property type="entry name" value="1,2-PHENYLACETYL-COA EPOXIDASE, SUBUNIT C"/>
    <property type="match status" value="1"/>
</dbReference>
<protein>
    <submittedName>
        <fullName evidence="1">Phenylacetate-CoA oxygenase subunit PaaC</fullName>
        <ecNumber evidence="1">1.14.13.149</ecNumber>
    </submittedName>
</protein>
<dbReference type="PANTHER" id="PTHR30458">
    <property type="entry name" value="PHENYLACETIC ACID DEGRADATION PROTEIN PAA"/>
    <property type="match status" value="1"/>
</dbReference>
<accession>A0A8J7WNA6</accession>
<dbReference type="EC" id="1.14.13.149" evidence="1"/>
<organism evidence="1 2">
    <name type="scientific">Actinocrinis puniceicyclus</name>
    <dbReference type="NCBI Taxonomy" id="977794"/>
    <lineage>
        <taxon>Bacteria</taxon>
        <taxon>Bacillati</taxon>
        <taxon>Actinomycetota</taxon>
        <taxon>Actinomycetes</taxon>
        <taxon>Catenulisporales</taxon>
        <taxon>Actinospicaceae</taxon>
        <taxon>Actinocrinis</taxon>
    </lineage>
</organism>
<dbReference type="GO" id="GO:0010124">
    <property type="term" value="P:phenylacetate catabolic process"/>
    <property type="evidence" value="ECO:0007669"/>
    <property type="project" value="InterPro"/>
</dbReference>
<dbReference type="InterPro" id="IPR012347">
    <property type="entry name" value="Ferritin-like"/>
</dbReference>
<dbReference type="GO" id="GO:0097266">
    <property type="term" value="F:phenylacetyl-CoA 1,2-epoxidase activity"/>
    <property type="evidence" value="ECO:0007669"/>
    <property type="project" value="UniProtKB-EC"/>
</dbReference>
<dbReference type="NCBIfam" id="TIGR02158">
    <property type="entry name" value="PA_CoA_Oxy3"/>
    <property type="match status" value="1"/>
</dbReference>
<name>A0A8J7WNA6_9ACTN</name>
<dbReference type="InterPro" id="IPR011882">
    <property type="entry name" value="PaaC"/>
</dbReference>
<dbReference type="InterPro" id="IPR052703">
    <property type="entry name" value="Aromatic_CoA_ox/epox"/>
</dbReference>
<keyword evidence="1" id="KW-0560">Oxidoreductase</keyword>
<dbReference type="AlphaFoldDB" id="A0A8J7WNA6"/>
<dbReference type="PIRSF" id="PIRSF037834">
    <property type="entry name" value="PA_CoA_Oase3"/>
    <property type="match status" value="1"/>
</dbReference>
<dbReference type="InterPro" id="IPR009078">
    <property type="entry name" value="Ferritin-like_SF"/>
</dbReference>
<gene>
    <name evidence="1" type="primary">paaC</name>
    <name evidence="1" type="ORF">KGA66_12525</name>
</gene>
<sequence>MEKPVEEYALRLGDDALVLSHRLTEWLTRAPDLEEEVALANIALDLLGQARFLLGFAGQSTAQDENLLAFRRGERDYRNALITELPNGDFGHTVIRLLFFSVYQRALYRALAGSADTALAAFAGKALTEVEYHVEYAAGWAVRLGDGTEESHDRAAAAVAQLWPYTAELFSSDELVGALAAEGVAADPAVLHAEWSEQVESVLARATLGVAPTTTWRPGGGRRGLHTEALGYLLAEMQSVHRAHPGAAW</sequence>
<evidence type="ECO:0000313" key="1">
    <source>
        <dbReference type="EMBL" id="MBS2963875.1"/>
    </source>
</evidence>
<keyword evidence="2" id="KW-1185">Reference proteome</keyword>
<proteinExistence type="predicted"/>
<reference evidence="1" key="1">
    <citation type="submission" date="2021-04" db="EMBL/GenBank/DDBJ databases">
        <title>Genome based classification of Actinospica acidithermotolerans sp. nov., an actinobacterium isolated from an Indonesian hot spring.</title>
        <authorList>
            <person name="Kusuma A.B."/>
            <person name="Putra K.E."/>
            <person name="Nafisah S."/>
            <person name="Loh J."/>
            <person name="Nouioui I."/>
            <person name="Goodfellow M."/>
        </authorList>
    </citation>
    <scope>NUCLEOTIDE SEQUENCE</scope>
    <source>
        <strain evidence="1">DSM 45618</strain>
    </source>
</reference>
<evidence type="ECO:0000313" key="2">
    <source>
        <dbReference type="Proteomes" id="UP000677913"/>
    </source>
</evidence>
<dbReference type="Proteomes" id="UP000677913">
    <property type="component" value="Unassembled WGS sequence"/>
</dbReference>
<dbReference type="InterPro" id="IPR007814">
    <property type="entry name" value="PaaA_PaaC"/>
</dbReference>
<dbReference type="Pfam" id="PF05138">
    <property type="entry name" value="PaaA_PaaC"/>
    <property type="match status" value="1"/>
</dbReference>
<dbReference type="SUPFAM" id="SSF47240">
    <property type="entry name" value="Ferritin-like"/>
    <property type="match status" value="1"/>
</dbReference>
<dbReference type="GO" id="GO:0005829">
    <property type="term" value="C:cytosol"/>
    <property type="evidence" value="ECO:0007669"/>
    <property type="project" value="TreeGrafter"/>
</dbReference>
<dbReference type="Gene3D" id="1.20.1260.10">
    <property type="match status" value="1"/>
</dbReference>